<dbReference type="AlphaFoldDB" id="A0A5C3M0V2"/>
<feature type="compositionally biased region" description="Basic and acidic residues" evidence="1">
    <location>
        <begin position="286"/>
        <end position="296"/>
    </location>
</feature>
<evidence type="ECO:0000259" key="3">
    <source>
        <dbReference type="Pfam" id="PF03061"/>
    </source>
</evidence>
<dbReference type="Gene3D" id="3.10.129.10">
    <property type="entry name" value="Hotdog Thioesterase"/>
    <property type="match status" value="1"/>
</dbReference>
<dbReference type="Proteomes" id="UP000308652">
    <property type="component" value="Unassembled WGS sequence"/>
</dbReference>
<keyword evidence="5" id="KW-1185">Reference proteome</keyword>
<organism evidence="4 5">
    <name type="scientific">Crucibulum laeve</name>
    <dbReference type="NCBI Taxonomy" id="68775"/>
    <lineage>
        <taxon>Eukaryota</taxon>
        <taxon>Fungi</taxon>
        <taxon>Dikarya</taxon>
        <taxon>Basidiomycota</taxon>
        <taxon>Agaricomycotina</taxon>
        <taxon>Agaricomycetes</taxon>
        <taxon>Agaricomycetidae</taxon>
        <taxon>Agaricales</taxon>
        <taxon>Agaricineae</taxon>
        <taxon>Nidulariaceae</taxon>
        <taxon>Crucibulum</taxon>
    </lineage>
</organism>
<proteinExistence type="predicted"/>
<dbReference type="InterPro" id="IPR052061">
    <property type="entry name" value="PTE-AB_protein"/>
</dbReference>
<feature type="domain" description="Thioesterase" evidence="3">
    <location>
        <begin position="182"/>
        <end position="256"/>
    </location>
</feature>
<protein>
    <submittedName>
        <fullName evidence="4">HotDog domain-containing protein</fullName>
    </submittedName>
</protein>
<dbReference type="SUPFAM" id="SSF54637">
    <property type="entry name" value="Thioesterase/thiol ester dehydrase-isomerase"/>
    <property type="match status" value="1"/>
</dbReference>
<dbReference type="CDD" id="cd03443">
    <property type="entry name" value="PaaI_thioesterase"/>
    <property type="match status" value="1"/>
</dbReference>
<feature type="transmembrane region" description="Helical" evidence="2">
    <location>
        <begin position="50"/>
        <end position="70"/>
    </location>
</feature>
<dbReference type="EMBL" id="ML213602">
    <property type="protein sequence ID" value="TFK38820.1"/>
    <property type="molecule type" value="Genomic_DNA"/>
</dbReference>
<keyword evidence="2" id="KW-0472">Membrane</keyword>
<keyword evidence="2" id="KW-1133">Transmembrane helix</keyword>
<feature type="region of interest" description="Disordered" evidence="1">
    <location>
        <begin position="281"/>
        <end position="312"/>
    </location>
</feature>
<feature type="compositionally biased region" description="Polar residues" evidence="1">
    <location>
        <begin position="25"/>
        <end position="37"/>
    </location>
</feature>
<dbReference type="STRING" id="68775.A0A5C3M0V2"/>
<evidence type="ECO:0000313" key="5">
    <source>
        <dbReference type="Proteomes" id="UP000308652"/>
    </source>
</evidence>
<dbReference type="Pfam" id="PF03061">
    <property type="entry name" value="4HBT"/>
    <property type="match status" value="1"/>
</dbReference>
<dbReference type="InterPro" id="IPR006683">
    <property type="entry name" value="Thioestr_dom"/>
</dbReference>
<dbReference type="OrthoDB" id="506431at2759"/>
<dbReference type="PANTHER" id="PTHR47260">
    <property type="entry name" value="UPF0644 PROTEIN PB2B4.06"/>
    <property type="match status" value="1"/>
</dbReference>
<reference evidence="4 5" key="1">
    <citation type="journal article" date="2019" name="Nat. Ecol. Evol.">
        <title>Megaphylogeny resolves global patterns of mushroom evolution.</title>
        <authorList>
            <person name="Varga T."/>
            <person name="Krizsan K."/>
            <person name="Foldi C."/>
            <person name="Dima B."/>
            <person name="Sanchez-Garcia M."/>
            <person name="Sanchez-Ramirez S."/>
            <person name="Szollosi G.J."/>
            <person name="Szarkandi J.G."/>
            <person name="Papp V."/>
            <person name="Albert L."/>
            <person name="Andreopoulos W."/>
            <person name="Angelini C."/>
            <person name="Antonin V."/>
            <person name="Barry K.W."/>
            <person name="Bougher N.L."/>
            <person name="Buchanan P."/>
            <person name="Buyck B."/>
            <person name="Bense V."/>
            <person name="Catcheside P."/>
            <person name="Chovatia M."/>
            <person name="Cooper J."/>
            <person name="Damon W."/>
            <person name="Desjardin D."/>
            <person name="Finy P."/>
            <person name="Geml J."/>
            <person name="Haridas S."/>
            <person name="Hughes K."/>
            <person name="Justo A."/>
            <person name="Karasinski D."/>
            <person name="Kautmanova I."/>
            <person name="Kiss B."/>
            <person name="Kocsube S."/>
            <person name="Kotiranta H."/>
            <person name="LaButti K.M."/>
            <person name="Lechner B.E."/>
            <person name="Liimatainen K."/>
            <person name="Lipzen A."/>
            <person name="Lukacs Z."/>
            <person name="Mihaltcheva S."/>
            <person name="Morgado L.N."/>
            <person name="Niskanen T."/>
            <person name="Noordeloos M.E."/>
            <person name="Ohm R.A."/>
            <person name="Ortiz-Santana B."/>
            <person name="Ovrebo C."/>
            <person name="Racz N."/>
            <person name="Riley R."/>
            <person name="Savchenko A."/>
            <person name="Shiryaev A."/>
            <person name="Soop K."/>
            <person name="Spirin V."/>
            <person name="Szebenyi C."/>
            <person name="Tomsovsky M."/>
            <person name="Tulloss R.E."/>
            <person name="Uehling J."/>
            <person name="Grigoriev I.V."/>
            <person name="Vagvolgyi C."/>
            <person name="Papp T."/>
            <person name="Martin F.M."/>
            <person name="Miettinen O."/>
            <person name="Hibbett D.S."/>
            <person name="Nagy L.G."/>
        </authorList>
    </citation>
    <scope>NUCLEOTIDE SEQUENCE [LARGE SCALE GENOMIC DNA]</scope>
    <source>
        <strain evidence="4 5">CBS 166.37</strain>
    </source>
</reference>
<evidence type="ECO:0000256" key="2">
    <source>
        <dbReference type="SAM" id="Phobius"/>
    </source>
</evidence>
<keyword evidence="2" id="KW-0812">Transmembrane</keyword>
<evidence type="ECO:0000256" key="1">
    <source>
        <dbReference type="SAM" id="MobiDB-lite"/>
    </source>
</evidence>
<dbReference type="PANTHER" id="PTHR47260:SF1">
    <property type="entry name" value="UPF0644 PROTEIN PB2B4.06"/>
    <property type="match status" value="1"/>
</dbReference>
<accession>A0A5C3M0V2</accession>
<evidence type="ECO:0000313" key="4">
    <source>
        <dbReference type="EMBL" id="TFK38820.1"/>
    </source>
</evidence>
<feature type="region of interest" description="Disordered" evidence="1">
    <location>
        <begin position="25"/>
        <end position="45"/>
    </location>
</feature>
<sequence length="312" mass="34232">MSNIATKCVHLRIAQSSRCAGARYLSSNAPRRQQTEQPFPLPRSSKRRPFATIALASILALGAYTLGSIYPPTPLSVLFPRPAPPPPNSDSPESRTYTENLETQLQNLPFLQEHRSKEDANEWYEARPYQNFPEERRVNNLSAGALRGPGKLALPPLVRSRKDESESIIVVHLGRGLCGHDGIVHGGLLATLLDESLGRMAINNLPEKVGVTAKLALNYKAPTRADQFVIIRTSLIETKGRKAIVKGHVEDLNGTLLVEATATFVQPRYAKLLNSAHLRQAMGEPPKSDEPLHLADGENVSKLGVHIDGKKE</sequence>
<gene>
    <name evidence="4" type="ORF">BDQ12DRAFT_683418</name>
</gene>
<dbReference type="InterPro" id="IPR029069">
    <property type="entry name" value="HotDog_dom_sf"/>
</dbReference>
<name>A0A5C3M0V2_9AGAR</name>